<evidence type="ECO:0000256" key="7">
    <source>
        <dbReference type="SAM" id="Phobius"/>
    </source>
</evidence>
<protein>
    <submittedName>
        <fullName evidence="9">ABC transporter permease</fullName>
    </submittedName>
</protein>
<feature type="domain" description="ABC transmembrane type-1" evidence="8">
    <location>
        <begin position="1"/>
        <end position="86"/>
    </location>
</feature>
<sequence>LFKHALRNAALPVLTVLGLHFGQMLGGALIVESIFAWPGMGRLAVQAVLGRDFPVVQGAAIMGAAVFIAVNFTVDLLYGWVDPRLRSAAQRA</sequence>
<evidence type="ECO:0000313" key="9">
    <source>
        <dbReference type="EMBL" id="TMI80214.1"/>
    </source>
</evidence>
<keyword evidence="3" id="KW-1003">Cell membrane</keyword>
<feature type="transmembrane region" description="Helical" evidence="7">
    <location>
        <begin position="55"/>
        <end position="81"/>
    </location>
</feature>
<dbReference type="EMBL" id="VBAN01000273">
    <property type="protein sequence ID" value="TMI80214.1"/>
    <property type="molecule type" value="Genomic_DNA"/>
</dbReference>
<feature type="non-terminal residue" evidence="9">
    <location>
        <position position="1"/>
    </location>
</feature>
<evidence type="ECO:0000256" key="4">
    <source>
        <dbReference type="ARBA" id="ARBA00022692"/>
    </source>
</evidence>
<dbReference type="AlphaFoldDB" id="A0A537J9I4"/>
<gene>
    <name evidence="9" type="ORF">E6H03_08790</name>
</gene>
<feature type="transmembrane region" description="Helical" evidence="7">
    <location>
        <begin position="12"/>
        <end position="35"/>
    </location>
</feature>
<dbReference type="PANTHER" id="PTHR43163">
    <property type="entry name" value="DIPEPTIDE TRANSPORT SYSTEM PERMEASE PROTEIN DPPB-RELATED"/>
    <property type="match status" value="1"/>
</dbReference>
<dbReference type="InterPro" id="IPR035906">
    <property type="entry name" value="MetI-like_sf"/>
</dbReference>
<dbReference type="PANTHER" id="PTHR43163:SF6">
    <property type="entry name" value="DIPEPTIDE TRANSPORT SYSTEM PERMEASE PROTEIN DPPB-RELATED"/>
    <property type="match status" value="1"/>
</dbReference>
<dbReference type="InterPro" id="IPR000515">
    <property type="entry name" value="MetI-like"/>
</dbReference>
<dbReference type="Gene3D" id="1.10.3720.10">
    <property type="entry name" value="MetI-like"/>
    <property type="match status" value="1"/>
</dbReference>
<keyword evidence="5 7" id="KW-1133">Transmembrane helix</keyword>
<accession>A0A537J9I4</accession>
<comment type="subcellular location">
    <subcellularLocation>
        <location evidence="1">Cell membrane</location>
        <topology evidence="1">Multi-pass membrane protein</topology>
    </subcellularLocation>
</comment>
<comment type="caution">
    <text evidence="9">The sequence shown here is derived from an EMBL/GenBank/DDBJ whole genome shotgun (WGS) entry which is preliminary data.</text>
</comment>
<evidence type="ECO:0000256" key="5">
    <source>
        <dbReference type="ARBA" id="ARBA00022989"/>
    </source>
</evidence>
<name>A0A537J9I4_9BACT</name>
<keyword evidence="4 7" id="KW-0812">Transmembrane</keyword>
<keyword evidence="2" id="KW-0813">Transport</keyword>
<dbReference type="Proteomes" id="UP000318093">
    <property type="component" value="Unassembled WGS sequence"/>
</dbReference>
<evidence type="ECO:0000256" key="6">
    <source>
        <dbReference type="ARBA" id="ARBA00023136"/>
    </source>
</evidence>
<dbReference type="GO" id="GO:0071916">
    <property type="term" value="F:dipeptide transmembrane transporter activity"/>
    <property type="evidence" value="ECO:0007669"/>
    <property type="project" value="TreeGrafter"/>
</dbReference>
<dbReference type="GO" id="GO:0005886">
    <property type="term" value="C:plasma membrane"/>
    <property type="evidence" value="ECO:0007669"/>
    <property type="project" value="UniProtKB-SubCell"/>
</dbReference>
<evidence type="ECO:0000256" key="3">
    <source>
        <dbReference type="ARBA" id="ARBA00022475"/>
    </source>
</evidence>
<evidence type="ECO:0000259" key="8">
    <source>
        <dbReference type="Pfam" id="PF00528"/>
    </source>
</evidence>
<proteinExistence type="predicted"/>
<organism evidence="9 10">
    <name type="scientific">Candidatus Segetimicrobium genomatis</name>
    <dbReference type="NCBI Taxonomy" id="2569760"/>
    <lineage>
        <taxon>Bacteria</taxon>
        <taxon>Bacillati</taxon>
        <taxon>Candidatus Sysuimicrobiota</taxon>
        <taxon>Candidatus Sysuimicrobiia</taxon>
        <taxon>Candidatus Sysuimicrobiales</taxon>
        <taxon>Candidatus Segetimicrobiaceae</taxon>
        <taxon>Candidatus Segetimicrobium</taxon>
    </lineage>
</organism>
<evidence type="ECO:0000313" key="10">
    <source>
        <dbReference type="Proteomes" id="UP000318093"/>
    </source>
</evidence>
<evidence type="ECO:0000256" key="2">
    <source>
        <dbReference type="ARBA" id="ARBA00022448"/>
    </source>
</evidence>
<evidence type="ECO:0000256" key="1">
    <source>
        <dbReference type="ARBA" id="ARBA00004651"/>
    </source>
</evidence>
<keyword evidence="6 7" id="KW-0472">Membrane</keyword>
<reference evidence="9 10" key="1">
    <citation type="journal article" date="2019" name="Nat. Microbiol.">
        <title>Mediterranean grassland soil C-N compound turnover is dependent on rainfall and depth, and is mediated by genomically divergent microorganisms.</title>
        <authorList>
            <person name="Diamond S."/>
            <person name="Andeer P.F."/>
            <person name="Li Z."/>
            <person name="Crits-Christoph A."/>
            <person name="Burstein D."/>
            <person name="Anantharaman K."/>
            <person name="Lane K.R."/>
            <person name="Thomas B.C."/>
            <person name="Pan C."/>
            <person name="Northen T.R."/>
            <person name="Banfield J.F."/>
        </authorList>
    </citation>
    <scope>NUCLEOTIDE SEQUENCE [LARGE SCALE GENOMIC DNA]</scope>
    <source>
        <strain evidence="9">NP_6</strain>
    </source>
</reference>
<dbReference type="Pfam" id="PF00528">
    <property type="entry name" value="BPD_transp_1"/>
    <property type="match status" value="1"/>
</dbReference>